<organism evidence="1">
    <name type="scientific">Salmonella enterica subsp. enterica serovar Crewe</name>
    <dbReference type="NCBI Taxonomy" id="2572727"/>
    <lineage>
        <taxon>Bacteria</taxon>
        <taxon>Pseudomonadati</taxon>
        <taxon>Pseudomonadota</taxon>
        <taxon>Gammaproteobacteria</taxon>
        <taxon>Enterobacterales</taxon>
        <taxon>Enterobacteriaceae</taxon>
        <taxon>Salmonella</taxon>
    </lineage>
</organism>
<evidence type="ECO:0000313" key="1">
    <source>
        <dbReference type="EMBL" id="MMC64656.1"/>
    </source>
</evidence>
<accession>A0A657HXA0</accession>
<protein>
    <submittedName>
        <fullName evidence="1">Uncharacterized protein</fullName>
    </submittedName>
</protein>
<reference evidence="1" key="1">
    <citation type="submission" date="2018-11" db="EMBL/GenBank/DDBJ databases">
        <authorList>
            <person name="Ashton P.M."/>
            <person name="Dallman T."/>
            <person name="Nair S."/>
            <person name="De Pinna E."/>
            <person name="Peters T."/>
            <person name="Grant K."/>
        </authorList>
    </citation>
    <scope>NUCLEOTIDE SEQUENCE [LARGE SCALE GENOMIC DNA]</scope>
    <source>
        <strain evidence="1">627327</strain>
    </source>
</reference>
<dbReference type="AlphaFoldDB" id="A0A657HXA0"/>
<name>A0A657HXA0_SALET</name>
<gene>
    <name evidence="1" type="ORF">EER74_06735</name>
</gene>
<dbReference type="EMBL" id="RVOT01000005">
    <property type="protein sequence ID" value="MMC64656.1"/>
    <property type="molecule type" value="Genomic_DNA"/>
</dbReference>
<proteinExistence type="predicted"/>
<comment type="caution">
    <text evidence="1">The sequence shown here is derived from an EMBL/GenBank/DDBJ whole genome shotgun (WGS) entry which is preliminary data.</text>
</comment>
<dbReference type="Proteomes" id="UP000839528">
    <property type="component" value="Unassembled WGS sequence"/>
</dbReference>
<sequence>MERHKWVGALPANIFLTKPMYFNALKSGGAMILYHQKYTLASRFLMRQTQKTGADPAMYGF</sequence>